<feature type="transmembrane region" description="Helical" evidence="1">
    <location>
        <begin position="20"/>
        <end position="47"/>
    </location>
</feature>
<evidence type="ECO:0000313" key="3">
    <source>
        <dbReference type="Proteomes" id="UP000683246"/>
    </source>
</evidence>
<dbReference type="Proteomes" id="UP000683246">
    <property type="component" value="Chromosome"/>
</dbReference>
<evidence type="ECO:0000313" key="2">
    <source>
        <dbReference type="EMBL" id="QUI20847.1"/>
    </source>
</evidence>
<dbReference type="AlphaFoldDB" id="A0A8J8SEX9"/>
<feature type="transmembrane region" description="Helical" evidence="1">
    <location>
        <begin position="137"/>
        <end position="160"/>
    </location>
</feature>
<keyword evidence="3" id="KW-1185">Reference proteome</keyword>
<protein>
    <submittedName>
        <fullName evidence="2">Uncharacterized protein</fullName>
    </submittedName>
</protein>
<feature type="transmembrane region" description="Helical" evidence="1">
    <location>
        <begin position="105"/>
        <end position="125"/>
    </location>
</feature>
<sequence length="172" mass="19778">MLLKTKQLAYLGVLLAMNQIVLLLSMVFPANTLVIYALAALMIGVVIVETNLKGGISFYIASSLLAFILAGDKIQILTYIGFFGFYSIAKYVIENFTHKKHVSMAIELLIKGILFNILLVIYYVAMRAIVPIPNVWWIIPLAQIFFFAYDYCFGYFMVVYMRKIKPYFKWNR</sequence>
<name>A0A8J8SEX9_9FIRM</name>
<evidence type="ECO:0000256" key="1">
    <source>
        <dbReference type="SAM" id="Phobius"/>
    </source>
</evidence>
<proteinExistence type="predicted"/>
<accession>A0A8J8SEX9</accession>
<dbReference type="EMBL" id="CP058649">
    <property type="protein sequence ID" value="QUI20847.1"/>
    <property type="molecule type" value="Genomic_DNA"/>
</dbReference>
<reference evidence="2" key="1">
    <citation type="submission" date="2020-07" db="EMBL/GenBank/DDBJ databases">
        <title>Vallitalea pronyensis genome.</title>
        <authorList>
            <person name="Postec A."/>
        </authorList>
    </citation>
    <scope>NUCLEOTIDE SEQUENCE</scope>
    <source>
        <strain evidence="2">FatNI3</strain>
    </source>
</reference>
<keyword evidence="1" id="KW-1133">Transmembrane helix</keyword>
<gene>
    <name evidence="2" type="ORF">HZI73_00330</name>
</gene>
<keyword evidence="1" id="KW-0472">Membrane</keyword>
<keyword evidence="1" id="KW-0812">Transmembrane</keyword>
<dbReference type="RefSeq" id="WP_212696305.1">
    <property type="nucleotide sequence ID" value="NZ_CP058649.1"/>
</dbReference>
<dbReference type="KEGG" id="vpy:HZI73_00330"/>
<feature type="transmembrane region" description="Helical" evidence="1">
    <location>
        <begin position="76"/>
        <end position="93"/>
    </location>
</feature>
<organism evidence="2 3">
    <name type="scientific">Vallitalea pronyensis</name>
    <dbReference type="NCBI Taxonomy" id="1348613"/>
    <lineage>
        <taxon>Bacteria</taxon>
        <taxon>Bacillati</taxon>
        <taxon>Bacillota</taxon>
        <taxon>Clostridia</taxon>
        <taxon>Lachnospirales</taxon>
        <taxon>Vallitaleaceae</taxon>
        <taxon>Vallitalea</taxon>
    </lineage>
</organism>